<comment type="caution">
    <text evidence="5">The sequence shown here is derived from an EMBL/GenBank/DDBJ whole genome shotgun (WGS) entry which is preliminary data.</text>
</comment>
<dbReference type="Pfam" id="PF01614">
    <property type="entry name" value="IclR_C"/>
    <property type="match status" value="1"/>
</dbReference>
<dbReference type="Proteomes" id="UP000244978">
    <property type="component" value="Unassembled WGS sequence"/>
</dbReference>
<dbReference type="Gene3D" id="1.10.10.10">
    <property type="entry name" value="Winged helix-like DNA-binding domain superfamily/Winged helix DNA-binding domain"/>
    <property type="match status" value="1"/>
</dbReference>
<dbReference type="PROSITE" id="PS51077">
    <property type="entry name" value="HTH_ICLR"/>
    <property type="match status" value="1"/>
</dbReference>
<dbReference type="GO" id="GO:0003677">
    <property type="term" value="F:DNA binding"/>
    <property type="evidence" value="ECO:0007669"/>
    <property type="project" value="UniProtKB-KW"/>
</dbReference>
<evidence type="ECO:0000313" key="6">
    <source>
        <dbReference type="Proteomes" id="UP000244978"/>
    </source>
</evidence>
<evidence type="ECO:0000259" key="4">
    <source>
        <dbReference type="PROSITE" id="PS51077"/>
    </source>
</evidence>
<dbReference type="InterPro" id="IPR029016">
    <property type="entry name" value="GAF-like_dom_sf"/>
</dbReference>
<dbReference type="Pfam" id="PF09339">
    <property type="entry name" value="HTH_IclR"/>
    <property type="match status" value="1"/>
</dbReference>
<proteinExistence type="predicted"/>
<evidence type="ECO:0000256" key="3">
    <source>
        <dbReference type="ARBA" id="ARBA00023163"/>
    </source>
</evidence>
<keyword evidence="6" id="KW-1185">Reference proteome</keyword>
<keyword evidence="3" id="KW-0804">Transcription</keyword>
<feature type="domain" description="HTH iclR-type" evidence="4">
    <location>
        <begin position="56"/>
        <end position="117"/>
    </location>
</feature>
<evidence type="ECO:0000256" key="2">
    <source>
        <dbReference type="ARBA" id="ARBA00023125"/>
    </source>
</evidence>
<evidence type="ECO:0000256" key="1">
    <source>
        <dbReference type="ARBA" id="ARBA00023015"/>
    </source>
</evidence>
<dbReference type="InterPro" id="IPR014757">
    <property type="entry name" value="Tscrpt_reg_IclR_C"/>
</dbReference>
<dbReference type="EMBL" id="QEEX01000001">
    <property type="protein sequence ID" value="PWB97772.1"/>
    <property type="molecule type" value="Genomic_DNA"/>
</dbReference>
<dbReference type="GO" id="GO:0003700">
    <property type="term" value="F:DNA-binding transcription factor activity"/>
    <property type="evidence" value="ECO:0007669"/>
    <property type="project" value="TreeGrafter"/>
</dbReference>
<dbReference type="PANTHER" id="PTHR30136">
    <property type="entry name" value="HELIX-TURN-HELIX TRANSCRIPTIONAL REGULATOR, ICLR FAMILY"/>
    <property type="match status" value="1"/>
</dbReference>
<dbReference type="InterPro" id="IPR036390">
    <property type="entry name" value="WH_DNA-bd_sf"/>
</dbReference>
<keyword evidence="2" id="KW-0238">DNA-binding</keyword>
<organism evidence="5 6">
    <name type="scientific">Homoserinimonas hongtaonis</name>
    <dbReference type="NCBI Taxonomy" id="2079791"/>
    <lineage>
        <taxon>Bacteria</taxon>
        <taxon>Bacillati</taxon>
        <taxon>Actinomycetota</taxon>
        <taxon>Actinomycetes</taxon>
        <taxon>Micrococcales</taxon>
        <taxon>Microbacteriaceae</taxon>
        <taxon>Homoserinimonas</taxon>
    </lineage>
</organism>
<keyword evidence="1" id="KW-0805">Transcription regulation</keyword>
<dbReference type="SUPFAM" id="SSF46785">
    <property type="entry name" value="Winged helix' DNA-binding domain"/>
    <property type="match status" value="1"/>
</dbReference>
<name>A0A2U1T1L7_9MICO</name>
<dbReference type="InterPro" id="IPR036388">
    <property type="entry name" value="WH-like_DNA-bd_sf"/>
</dbReference>
<accession>A0A2U1T1L7</accession>
<sequence length="288" mass="30707">MVNTVNSSSTCSPVAPTPLPPPFERILTAQCAASKAARQRQGRGEVSEASRRESAVSVIGRTVQVLDVLAEAPFPVTLTEIANTTELPLTTVHRLCSELLAEGFIERAGAAGLRIGPTLWKFGRRYERAEKFRTAAARYLQDLHAVTRGTVELTQLVGGRLVVVDRLVGSESPRAEWTGRVERLSLVSSAAGISVLAESTPAIVEECGAVLDERARLDLHGALREARETGAAMMPDGEGRLLLAACIRGREGIKGAVSLVARDAQTARSHIPSVLVTARRIAASLESS</sequence>
<dbReference type="GO" id="GO:0045892">
    <property type="term" value="P:negative regulation of DNA-templated transcription"/>
    <property type="evidence" value="ECO:0007669"/>
    <property type="project" value="TreeGrafter"/>
</dbReference>
<evidence type="ECO:0000313" key="5">
    <source>
        <dbReference type="EMBL" id="PWB97772.1"/>
    </source>
</evidence>
<dbReference type="AlphaFoldDB" id="A0A2U1T1L7"/>
<protein>
    <recommendedName>
        <fullName evidence="4">HTH iclR-type domain-containing protein</fullName>
    </recommendedName>
</protein>
<dbReference type="Gene3D" id="3.30.450.40">
    <property type="match status" value="1"/>
</dbReference>
<gene>
    <name evidence="5" type="ORF">DF220_07975</name>
</gene>
<dbReference type="InterPro" id="IPR005471">
    <property type="entry name" value="Tscrpt_reg_IclR_N"/>
</dbReference>
<reference evidence="6" key="1">
    <citation type="submission" date="2018-04" db="EMBL/GenBank/DDBJ databases">
        <authorList>
            <person name="Liu S."/>
            <person name="Wang Z."/>
            <person name="Li J."/>
        </authorList>
    </citation>
    <scope>NUCLEOTIDE SEQUENCE [LARGE SCALE GENOMIC DNA]</scope>
    <source>
        <strain evidence="6">S1194</strain>
    </source>
</reference>
<dbReference type="PANTHER" id="PTHR30136:SF24">
    <property type="entry name" value="HTH-TYPE TRANSCRIPTIONAL REPRESSOR ALLR"/>
    <property type="match status" value="1"/>
</dbReference>
<dbReference type="SMART" id="SM00346">
    <property type="entry name" value="HTH_ICLR"/>
    <property type="match status" value="1"/>
</dbReference>
<dbReference type="SUPFAM" id="SSF55781">
    <property type="entry name" value="GAF domain-like"/>
    <property type="match status" value="1"/>
</dbReference>
<dbReference type="InterPro" id="IPR050707">
    <property type="entry name" value="HTH_MetabolicPath_Reg"/>
</dbReference>